<sequence length="41" mass="4833">MTEYSIRWVHGHVEVFDAWGNFRFSADSEREAETEIMQEAA</sequence>
<organism evidence="1">
    <name type="scientific">uncultured Eubacteriales bacterium</name>
    <dbReference type="NCBI Taxonomy" id="172733"/>
    <lineage>
        <taxon>Bacteria</taxon>
        <taxon>Bacillati</taxon>
        <taxon>Bacillota</taxon>
        <taxon>Clostridia</taxon>
        <taxon>Eubacteriales</taxon>
        <taxon>environmental samples</taxon>
    </lineage>
</organism>
<reference evidence="1" key="1">
    <citation type="submission" date="2016-04" db="EMBL/GenBank/DDBJ databases">
        <authorList>
            <person name="Evans L.H."/>
            <person name="Alamgir A."/>
            <person name="Owens N."/>
            <person name="Weber N.D."/>
            <person name="Virtaneva K."/>
            <person name="Barbian K."/>
            <person name="Babar A."/>
            <person name="Rosenke K."/>
        </authorList>
    </citation>
    <scope>NUCLEOTIDE SEQUENCE</scope>
    <source>
        <strain evidence="1">86</strain>
    </source>
</reference>
<dbReference type="AlphaFoldDB" id="A0A212KHZ3"/>
<gene>
    <name evidence="1" type="ORF">KL86CLO1_13239</name>
</gene>
<accession>A0A212KHZ3</accession>
<name>A0A212KHZ3_9FIRM</name>
<protein>
    <submittedName>
        <fullName evidence="1">Uncharacterized protein</fullName>
    </submittedName>
</protein>
<dbReference type="EMBL" id="FLUN01000001">
    <property type="protein sequence ID" value="SBW11334.1"/>
    <property type="molecule type" value="Genomic_DNA"/>
</dbReference>
<proteinExistence type="predicted"/>
<evidence type="ECO:0000313" key="1">
    <source>
        <dbReference type="EMBL" id="SBW11334.1"/>
    </source>
</evidence>